<dbReference type="RefSeq" id="WP_137638653.1">
    <property type="nucleotide sequence ID" value="NZ_BJDN01000033.1"/>
</dbReference>
<name>A0ABW3E8Q1_9LACO</name>
<reference evidence="3" key="1">
    <citation type="journal article" date="2019" name="Int. J. Syst. Evol. Microbiol.">
        <title>The Global Catalogue of Microorganisms (GCM) 10K type strain sequencing project: providing services to taxonomists for standard genome sequencing and annotation.</title>
        <authorList>
            <consortium name="The Broad Institute Genomics Platform"/>
            <consortium name="The Broad Institute Genome Sequencing Center for Infectious Disease"/>
            <person name="Wu L."/>
            <person name="Ma J."/>
        </authorList>
    </citation>
    <scope>NUCLEOTIDE SEQUENCE [LARGE SCALE GENOMIC DNA]</scope>
    <source>
        <strain evidence="3">CCM 8925</strain>
    </source>
</reference>
<evidence type="ECO:0000313" key="2">
    <source>
        <dbReference type="EMBL" id="MFD0896658.1"/>
    </source>
</evidence>
<keyword evidence="1" id="KW-0812">Transmembrane</keyword>
<organism evidence="2 3">
    <name type="scientific">Loigolactobacillus binensis</name>
    <dbReference type="NCBI Taxonomy" id="2559922"/>
    <lineage>
        <taxon>Bacteria</taxon>
        <taxon>Bacillati</taxon>
        <taxon>Bacillota</taxon>
        <taxon>Bacilli</taxon>
        <taxon>Lactobacillales</taxon>
        <taxon>Lactobacillaceae</taxon>
        <taxon>Loigolactobacillus</taxon>
    </lineage>
</organism>
<dbReference type="Proteomes" id="UP001597104">
    <property type="component" value="Unassembled WGS sequence"/>
</dbReference>
<feature type="transmembrane region" description="Helical" evidence="1">
    <location>
        <begin position="312"/>
        <end position="334"/>
    </location>
</feature>
<feature type="transmembrane region" description="Helical" evidence="1">
    <location>
        <begin position="189"/>
        <end position="222"/>
    </location>
</feature>
<keyword evidence="1" id="KW-0472">Membrane</keyword>
<evidence type="ECO:0008006" key="4">
    <source>
        <dbReference type="Google" id="ProtNLM"/>
    </source>
</evidence>
<gene>
    <name evidence="2" type="ORF">ACFQZ7_02780</name>
</gene>
<proteinExistence type="predicted"/>
<feature type="transmembrane region" description="Helical" evidence="1">
    <location>
        <begin position="155"/>
        <end position="177"/>
    </location>
</feature>
<feature type="transmembrane region" description="Helical" evidence="1">
    <location>
        <begin position="125"/>
        <end position="149"/>
    </location>
</feature>
<evidence type="ECO:0000313" key="3">
    <source>
        <dbReference type="Proteomes" id="UP001597104"/>
    </source>
</evidence>
<feature type="transmembrane region" description="Helical" evidence="1">
    <location>
        <begin position="277"/>
        <end position="300"/>
    </location>
</feature>
<dbReference type="EMBL" id="JBHTIO010000014">
    <property type="protein sequence ID" value="MFD0896658.1"/>
    <property type="molecule type" value="Genomic_DNA"/>
</dbReference>
<evidence type="ECO:0000256" key="1">
    <source>
        <dbReference type="SAM" id="Phobius"/>
    </source>
</evidence>
<sequence length="459" mass="51919">MMPTEDEKLNQLVHLVRDYLVEQHCQIISASPDLLVVQINFANIPAYTKIRSTYRDRVTSLTFTVEFSLTHNDLDFEAARVIQQIKLKLLPDLDEADDIHHYIRSSSSPVKKVSSMPVKNLKINIILAIYIFILAIAVPSIVIAAITIGGQQFSLPLFALMGAGVIGSALSVGALIAARRRSMQTVGQILALSGTVMVSTGAMMILFFILVPLLIIAAWFLLRPRKRFEPMTITTPIGKQTIPRNGYELEKKALKQITSGNLDNVQLPLSLYFNTDFILKLIPLVGFSTIGVYIYIWINTRGKAQPGSTQPMFLSMALVLVTLVIIDLIVWLIWKQLARPIVTLDQAGLSYRKQQHHFFVPWREITDLTNVTVPSGQTQVTCLFVFALNPENYFDTNLHLPVKKEKFARWLHGIRPEYFQRDFTGVVLTIPINRLGIDQQLLLDLVTTIWKSKQHEDWN</sequence>
<accession>A0ABW3E8Q1</accession>
<protein>
    <recommendedName>
        <fullName evidence="4">DUF2207 domain-containing protein</fullName>
    </recommendedName>
</protein>
<comment type="caution">
    <text evidence="2">The sequence shown here is derived from an EMBL/GenBank/DDBJ whole genome shotgun (WGS) entry which is preliminary data.</text>
</comment>
<keyword evidence="1" id="KW-1133">Transmembrane helix</keyword>
<keyword evidence="3" id="KW-1185">Reference proteome</keyword>